<dbReference type="InterPro" id="IPR038765">
    <property type="entry name" value="Papain-like_cys_pep_sf"/>
</dbReference>
<sequence>MLMEKVEDKQWILKVKSVMTGKHTETGGQSEKIKLYDSSFHCLKPRSWISDEVIDGYFRCVVEKADGKSKNLQNYILLLPHHTPGHWVLAIALIKKKELLITDPLCDEMKYERTCLKNWRSFIRYLLLQCTVTFFFREYNATIVRLVSSC</sequence>
<accession>A0A8T1T4U9</accession>
<evidence type="ECO:0000313" key="1">
    <source>
        <dbReference type="EMBL" id="KAG6936576.1"/>
    </source>
</evidence>
<evidence type="ECO:0000313" key="2">
    <source>
        <dbReference type="Proteomes" id="UP000765507"/>
    </source>
</evidence>
<dbReference type="SUPFAM" id="SSF54001">
    <property type="entry name" value="Cysteine proteinases"/>
    <property type="match status" value="1"/>
</dbReference>
<protein>
    <submittedName>
        <fullName evidence="1">Uncharacterized protein</fullName>
    </submittedName>
</protein>
<dbReference type="EMBL" id="JAHGAV010000032">
    <property type="protein sequence ID" value="KAG6936576.1"/>
    <property type="molecule type" value="Genomic_DNA"/>
</dbReference>
<organism evidence="1 2">
    <name type="scientific">Chelydra serpentina</name>
    <name type="common">Snapping turtle</name>
    <name type="synonym">Testudo serpentina</name>
    <dbReference type="NCBI Taxonomy" id="8475"/>
    <lineage>
        <taxon>Eukaryota</taxon>
        <taxon>Metazoa</taxon>
        <taxon>Chordata</taxon>
        <taxon>Craniata</taxon>
        <taxon>Vertebrata</taxon>
        <taxon>Euteleostomi</taxon>
        <taxon>Archelosauria</taxon>
        <taxon>Testudinata</taxon>
        <taxon>Testudines</taxon>
        <taxon>Cryptodira</taxon>
        <taxon>Durocryptodira</taxon>
        <taxon>Americhelydia</taxon>
        <taxon>Chelydroidea</taxon>
        <taxon>Chelydridae</taxon>
        <taxon>Chelydra</taxon>
    </lineage>
</organism>
<dbReference type="OrthoDB" id="413122at2759"/>
<comment type="caution">
    <text evidence="1">The sequence shown here is derived from an EMBL/GenBank/DDBJ whole genome shotgun (WGS) entry which is preliminary data.</text>
</comment>
<dbReference type="Proteomes" id="UP000765507">
    <property type="component" value="Unassembled WGS sequence"/>
</dbReference>
<dbReference type="AlphaFoldDB" id="A0A8T1T4U9"/>
<name>A0A8T1T4U9_CHESE</name>
<reference evidence="1 2" key="1">
    <citation type="journal article" date="2020" name="G3 (Bethesda)">
        <title>Draft Genome of the Common Snapping Turtle, Chelydra serpentina, a Model for Phenotypic Plasticity in Reptiles.</title>
        <authorList>
            <person name="Das D."/>
            <person name="Singh S.K."/>
            <person name="Bierstedt J."/>
            <person name="Erickson A."/>
            <person name="Galli G.L.J."/>
            <person name="Crossley D.A. 2nd"/>
            <person name="Rhen T."/>
        </authorList>
    </citation>
    <scope>NUCLEOTIDE SEQUENCE [LARGE SCALE GENOMIC DNA]</scope>
    <source>
        <strain evidence="1">KW</strain>
    </source>
</reference>
<proteinExistence type="predicted"/>
<dbReference type="Gene3D" id="3.40.395.10">
    <property type="entry name" value="Adenoviral Proteinase, Chain A"/>
    <property type="match status" value="1"/>
</dbReference>
<keyword evidence="2" id="KW-1185">Reference proteome</keyword>
<gene>
    <name evidence="1" type="ORF">G0U57_012343</name>
</gene>